<comment type="caution">
    <text evidence="4">The sequence shown here is derived from an EMBL/GenBank/DDBJ whole genome shotgun (WGS) entry which is preliminary data.</text>
</comment>
<name>A0A5D3JZK4_9BRAD</name>
<dbReference type="GO" id="GO:0000160">
    <property type="term" value="P:phosphorelay signal transduction system"/>
    <property type="evidence" value="ECO:0007669"/>
    <property type="project" value="UniProtKB-KW"/>
</dbReference>
<gene>
    <name evidence="4" type="ORF">FXB40_43665</name>
</gene>
<dbReference type="InterPro" id="IPR008207">
    <property type="entry name" value="Sig_transdc_His_kin_Hpt_dom"/>
</dbReference>
<evidence type="ECO:0000256" key="2">
    <source>
        <dbReference type="PROSITE-ProRule" id="PRU00110"/>
    </source>
</evidence>
<evidence type="ECO:0000313" key="4">
    <source>
        <dbReference type="EMBL" id="TYL85137.1"/>
    </source>
</evidence>
<proteinExistence type="predicted"/>
<dbReference type="Proteomes" id="UP000324758">
    <property type="component" value="Unassembled WGS sequence"/>
</dbReference>
<feature type="modified residue" description="Phosphohistidine" evidence="2">
    <location>
        <position position="77"/>
    </location>
</feature>
<feature type="domain" description="HPt" evidence="3">
    <location>
        <begin position="38"/>
        <end position="131"/>
    </location>
</feature>
<dbReference type="OrthoDB" id="8237818at2"/>
<dbReference type="AlphaFoldDB" id="A0A5D3JZK4"/>
<dbReference type="InterPro" id="IPR036641">
    <property type="entry name" value="HPT_dom_sf"/>
</dbReference>
<evidence type="ECO:0000256" key="1">
    <source>
        <dbReference type="ARBA" id="ARBA00023012"/>
    </source>
</evidence>
<reference evidence="4 5" key="1">
    <citation type="submission" date="2019-08" db="EMBL/GenBank/DDBJ databases">
        <title>Bradyrhizobium hipponensis sp. nov., a rhizobium isolated from a Lupinus angustifolius root nodule in Tunisia.</title>
        <authorList>
            <person name="Off K."/>
            <person name="Rejili M."/>
            <person name="Mars M."/>
            <person name="Brachmann A."/>
            <person name="Marin M."/>
        </authorList>
    </citation>
    <scope>NUCLEOTIDE SEQUENCE [LARGE SCALE GENOMIC DNA]</scope>
    <source>
        <strain evidence="4 5">CTAW71</strain>
    </source>
</reference>
<keyword evidence="2" id="KW-0597">Phosphoprotein</keyword>
<dbReference type="Pfam" id="PF01627">
    <property type="entry name" value="Hpt"/>
    <property type="match status" value="1"/>
</dbReference>
<accession>A0A5D3JZK4</accession>
<evidence type="ECO:0000313" key="5">
    <source>
        <dbReference type="Proteomes" id="UP000324758"/>
    </source>
</evidence>
<organism evidence="4 5">
    <name type="scientific">Bradyrhizobium rifense</name>
    <dbReference type="NCBI Taxonomy" id="515499"/>
    <lineage>
        <taxon>Bacteria</taxon>
        <taxon>Pseudomonadati</taxon>
        <taxon>Pseudomonadota</taxon>
        <taxon>Alphaproteobacteria</taxon>
        <taxon>Hyphomicrobiales</taxon>
        <taxon>Nitrobacteraceae</taxon>
        <taxon>Bradyrhizobium</taxon>
    </lineage>
</organism>
<dbReference type="SUPFAM" id="SSF47226">
    <property type="entry name" value="Histidine-containing phosphotransfer domain, HPT domain"/>
    <property type="match status" value="1"/>
</dbReference>
<keyword evidence="5" id="KW-1185">Reference proteome</keyword>
<keyword evidence="1" id="KW-0902">Two-component regulatory system</keyword>
<dbReference type="Gene3D" id="1.20.120.160">
    <property type="entry name" value="HPT domain"/>
    <property type="match status" value="1"/>
</dbReference>
<dbReference type="RefSeq" id="WP_148778411.1">
    <property type="nucleotide sequence ID" value="NZ_VSSS01000088.1"/>
</dbReference>
<sequence>MFDAAFAPMQGALDTAPLRELEPPREPGAFTVLVREIGEDGACEVRAVFWSETSARLKLFHALALGQHRGRIAREAHSLKSTARTFGYLRLAALALRLESTADTLDDAEFGDLLQQMDEAFTTAKAQEQQG</sequence>
<dbReference type="EMBL" id="VSSS01000088">
    <property type="protein sequence ID" value="TYL85137.1"/>
    <property type="molecule type" value="Genomic_DNA"/>
</dbReference>
<dbReference type="GO" id="GO:0004672">
    <property type="term" value="F:protein kinase activity"/>
    <property type="evidence" value="ECO:0007669"/>
    <property type="project" value="UniProtKB-ARBA"/>
</dbReference>
<dbReference type="PROSITE" id="PS50894">
    <property type="entry name" value="HPT"/>
    <property type="match status" value="1"/>
</dbReference>
<evidence type="ECO:0000259" key="3">
    <source>
        <dbReference type="PROSITE" id="PS50894"/>
    </source>
</evidence>
<protein>
    <submittedName>
        <fullName evidence="4">Hpt domain-containing protein</fullName>
    </submittedName>
</protein>